<dbReference type="GO" id="GO:0034040">
    <property type="term" value="F:ATPase-coupled lipid transmembrane transporter activity"/>
    <property type="evidence" value="ECO:0007669"/>
    <property type="project" value="TreeGrafter"/>
</dbReference>
<reference evidence="10 11" key="1">
    <citation type="journal article" name="Front. Microbiol.">
        <title>Sugar Metabolism of the First Thermophilic Planctomycete Thermogutta terrifontis: Comparative Genomic and Transcriptomic Approaches.</title>
        <authorList>
            <person name="Elcheninov A.G."/>
            <person name="Menzel P."/>
            <person name="Gudbergsdottir S.R."/>
            <person name="Slesarev A.I."/>
            <person name="Kadnikov V.V."/>
            <person name="Krogh A."/>
            <person name="Bonch-Osmolovskaya E.A."/>
            <person name="Peng X."/>
            <person name="Kublanov I.V."/>
        </authorList>
    </citation>
    <scope>NUCLEOTIDE SEQUENCE [LARGE SCALE GENOMIC DNA]</scope>
    <source>
        <strain evidence="10 11">R1</strain>
    </source>
</reference>
<dbReference type="InterPro" id="IPR011527">
    <property type="entry name" value="ABC1_TM_dom"/>
</dbReference>
<dbReference type="EMBL" id="CP018477">
    <property type="protein sequence ID" value="ASV75776.1"/>
    <property type="molecule type" value="Genomic_DNA"/>
</dbReference>
<feature type="transmembrane region" description="Helical" evidence="7">
    <location>
        <begin position="131"/>
        <end position="153"/>
    </location>
</feature>
<keyword evidence="5 7" id="KW-1133">Transmembrane helix</keyword>
<feature type="transmembrane region" description="Helical" evidence="7">
    <location>
        <begin position="327"/>
        <end position="345"/>
    </location>
</feature>
<evidence type="ECO:0000256" key="3">
    <source>
        <dbReference type="ARBA" id="ARBA00022741"/>
    </source>
</evidence>
<dbReference type="InterPro" id="IPR017871">
    <property type="entry name" value="ABC_transporter-like_CS"/>
</dbReference>
<dbReference type="SUPFAM" id="SSF90123">
    <property type="entry name" value="ABC transporter transmembrane region"/>
    <property type="match status" value="1"/>
</dbReference>
<dbReference type="Gene3D" id="3.40.50.300">
    <property type="entry name" value="P-loop containing nucleotide triphosphate hydrolases"/>
    <property type="match status" value="1"/>
</dbReference>
<dbReference type="InterPro" id="IPR003439">
    <property type="entry name" value="ABC_transporter-like_ATP-bd"/>
</dbReference>
<comment type="subcellular location">
    <subcellularLocation>
        <location evidence="1">Cell membrane</location>
        <topology evidence="1">Multi-pass membrane protein</topology>
    </subcellularLocation>
</comment>
<dbReference type="CDD" id="cd18552">
    <property type="entry name" value="ABC_6TM_MsbA_like"/>
    <property type="match status" value="1"/>
</dbReference>
<evidence type="ECO:0000256" key="6">
    <source>
        <dbReference type="ARBA" id="ARBA00023136"/>
    </source>
</evidence>
<dbReference type="Gene3D" id="1.20.1560.10">
    <property type="entry name" value="ABC transporter type 1, transmembrane domain"/>
    <property type="match status" value="1"/>
</dbReference>
<evidence type="ECO:0000259" key="9">
    <source>
        <dbReference type="PROSITE" id="PS50929"/>
    </source>
</evidence>
<feature type="domain" description="ABC transmembrane type-1" evidence="9">
    <location>
        <begin position="117"/>
        <end position="392"/>
    </location>
</feature>
<protein>
    <submittedName>
        <fullName evidence="10">Lipid A export ATP-binding/permease protein MsbA</fullName>
    </submittedName>
</protein>
<feature type="domain" description="ABC transporter" evidence="8">
    <location>
        <begin position="426"/>
        <end position="660"/>
    </location>
</feature>
<dbReference type="PROSITE" id="PS50929">
    <property type="entry name" value="ABC_TM1F"/>
    <property type="match status" value="1"/>
</dbReference>
<proteinExistence type="predicted"/>
<dbReference type="AlphaFoldDB" id="A0A286RIK4"/>
<feature type="transmembrane region" description="Helical" evidence="7">
    <location>
        <begin position="224"/>
        <end position="245"/>
    </location>
</feature>
<evidence type="ECO:0000256" key="7">
    <source>
        <dbReference type="SAM" id="Phobius"/>
    </source>
</evidence>
<dbReference type="PANTHER" id="PTHR24221">
    <property type="entry name" value="ATP-BINDING CASSETTE SUB-FAMILY B"/>
    <property type="match status" value="1"/>
</dbReference>
<keyword evidence="4 10" id="KW-0067">ATP-binding</keyword>
<keyword evidence="3" id="KW-0547">Nucleotide-binding</keyword>
<dbReference type="SMART" id="SM00382">
    <property type="entry name" value="AAA"/>
    <property type="match status" value="1"/>
</dbReference>
<organism evidence="10 11">
    <name type="scientific">Thermogutta terrifontis</name>
    <dbReference type="NCBI Taxonomy" id="1331910"/>
    <lineage>
        <taxon>Bacteria</taxon>
        <taxon>Pseudomonadati</taxon>
        <taxon>Planctomycetota</taxon>
        <taxon>Planctomycetia</taxon>
        <taxon>Pirellulales</taxon>
        <taxon>Thermoguttaceae</taxon>
        <taxon>Thermogutta</taxon>
    </lineage>
</organism>
<evidence type="ECO:0000256" key="5">
    <source>
        <dbReference type="ARBA" id="ARBA00022989"/>
    </source>
</evidence>
<evidence type="ECO:0000256" key="4">
    <source>
        <dbReference type="ARBA" id="ARBA00022840"/>
    </source>
</evidence>
<dbReference type="PANTHER" id="PTHR24221:SF654">
    <property type="entry name" value="ATP-BINDING CASSETTE SUB-FAMILY B MEMBER 6"/>
    <property type="match status" value="1"/>
</dbReference>
<dbReference type="SUPFAM" id="SSF52540">
    <property type="entry name" value="P-loop containing nucleoside triphosphate hydrolases"/>
    <property type="match status" value="1"/>
</dbReference>
<dbReference type="Pfam" id="PF00005">
    <property type="entry name" value="ABC_tran"/>
    <property type="match status" value="1"/>
</dbReference>
<evidence type="ECO:0000256" key="2">
    <source>
        <dbReference type="ARBA" id="ARBA00022692"/>
    </source>
</evidence>
<evidence type="ECO:0000259" key="8">
    <source>
        <dbReference type="PROSITE" id="PS50893"/>
    </source>
</evidence>
<dbReference type="InterPro" id="IPR003593">
    <property type="entry name" value="AAA+_ATPase"/>
</dbReference>
<dbReference type="GO" id="GO:0140359">
    <property type="term" value="F:ABC-type transporter activity"/>
    <property type="evidence" value="ECO:0007669"/>
    <property type="project" value="InterPro"/>
</dbReference>
<evidence type="ECO:0000313" key="11">
    <source>
        <dbReference type="Proteomes" id="UP000215086"/>
    </source>
</evidence>
<dbReference type="GO" id="GO:0005524">
    <property type="term" value="F:ATP binding"/>
    <property type="evidence" value="ECO:0007669"/>
    <property type="project" value="UniProtKB-KW"/>
</dbReference>
<evidence type="ECO:0000256" key="1">
    <source>
        <dbReference type="ARBA" id="ARBA00004651"/>
    </source>
</evidence>
<dbReference type="PROSITE" id="PS00211">
    <property type="entry name" value="ABC_TRANSPORTER_1"/>
    <property type="match status" value="1"/>
</dbReference>
<dbReference type="FunFam" id="3.40.50.300:FF:000218">
    <property type="entry name" value="Multidrug ABC transporter ATP-binding protein"/>
    <property type="match status" value="1"/>
</dbReference>
<sequence>MVLRQPLALLGVSVTALVVGVLWGGNISAIYPIVEVAFRGESLHYWVDLKIEECRQAQQAIQEQLAAIAHSRGEATPNQEAWSQGSRQAPQSGLSQQTRALEAELAQVQLRQRQYEWLRPWIQRLTPRDPFSTLCFILGLLLLGTVLKSAALVTNSILVARVAHQTILQLRRQLFAHALRLELNRPGQESAAQMMSRFTHDMNAIHGGLTILLGKMTREPLKMFACLAAAAYICWPLLVFSLLVVPPAGWAIWRLGRLLKKANRKAMEEMAQLYGTLEEALRALPIVKAFTMEPYERRRFFDTCRRYYVKGMKIAMYDALTNPVTEVLGITIISLAMIAGAYLVLHQKTTFLGITISAQPLSMPELVLFYALLAGAADPVRKLSDVFSGLQAAFAATDRVYALLEKAPDVREKPGARSIPRHRKHLVFDHVWFGYVPGRPVLRDINLTIPFGETLVIVGGSGCGKSTLVGLIPRFFDPQQGEIRLDGVPLPDIRLRSLRKQIGLVTQEPVLFHDTILNNIKYGSPHATDEQAVDAARAAHAHHFIEQLPNGYDTVVGPMGVGLSGGQRQRIALARAILRDPAILILDEATSQIDVESEQLIQEALEKFILGRTTIMITHRLSSIGLADRVMLMQDGQIVDIGSHDELLARSAIYRRFHSLQYEDLRAA</sequence>
<name>A0A286RIK4_9BACT</name>
<accession>A0A286RIK4</accession>
<keyword evidence="6 7" id="KW-0472">Membrane</keyword>
<evidence type="ECO:0000313" key="10">
    <source>
        <dbReference type="EMBL" id="ASV75776.1"/>
    </source>
</evidence>
<keyword evidence="2 7" id="KW-0812">Transmembrane</keyword>
<dbReference type="GO" id="GO:0016887">
    <property type="term" value="F:ATP hydrolysis activity"/>
    <property type="evidence" value="ECO:0007669"/>
    <property type="project" value="InterPro"/>
</dbReference>
<feature type="transmembrane region" description="Helical" evidence="7">
    <location>
        <begin position="7"/>
        <end position="34"/>
    </location>
</feature>
<dbReference type="KEGG" id="ttf:THTE_3174"/>
<keyword evidence="11" id="KW-1185">Reference proteome</keyword>
<dbReference type="Pfam" id="PF00664">
    <property type="entry name" value="ABC_membrane"/>
    <property type="match status" value="1"/>
</dbReference>
<dbReference type="InterPro" id="IPR036640">
    <property type="entry name" value="ABC1_TM_sf"/>
</dbReference>
<dbReference type="GO" id="GO:0005886">
    <property type="term" value="C:plasma membrane"/>
    <property type="evidence" value="ECO:0007669"/>
    <property type="project" value="UniProtKB-SubCell"/>
</dbReference>
<dbReference type="RefSeq" id="WP_168175853.1">
    <property type="nucleotide sequence ID" value="NZ_CP018477.1"/>
</dbReference>
<dbReference type="PROSITE" id="PS50893">
    <property type="entry name" value="ABC_TRANSPORTER_2"/>
    <property type="match status" value="1"/>
</dbReference>
<dbReference type="Proteomes" id="UP000215086">
    <property type="component" value="Chromosome"/>
</dbReference>
<gene>
    <name evidence="10" type="ORF">THTE_3174</name>
</gene>
<dbReference type="InterPro" id="IPR027417">
    <property type="entry name" value="P-loop_NTPase"/>
</dbReference>
<dbReference type="InterPro" id="IPR039421">
    <property type="entry name" value="Type_1_exporter"/>
</dbReference>